<dbReference type="Proteomes" id="UP000247569">
    <property type="component" value="Unassembled WGS sequence"/>
</dbReference>
<keyword evidence="3" id="KW-0808">Transferase</keyword>
<evidence type="ECO:0000259" key="2">
    <source>
        <dbReference type="Pfam" id="PF13649"/>
    </source>
</evidence>
<dbReference type="PANTHER" id="PTHR42912">
    <property type="entry name" value="METHYLTRANSFERASE"/>
    <property type="match status" value="1"/>
</dbReference>
<dbReference type="GO" id="GO:0008168">
    <property type="term" value="F:methyltransferase activity"/>
    <property type="evidence" value="ECO:0007669"/>
    <property type="project" value="UniProtKB-KW"/>
</dbReference>
<dbReference type="InterPro" id="IPR041698">
    <property type="entry name" value="Methyltransf_25"/>
</dbReference>
<keyword evidence="3" id="KW-0489">Methyltransferase</keyword>
<gene>
    <name evidence="3" type="ORF">DFR70_104669</name>
</gene>
<evidence type="ECO:0000313" key="3">
    <source>
        <dbReference type="EMBL" id="PXX65604.1"/>
    </source>
</evidence>
<dbReference type="SUPFAM" id="SSF53335">
    <property type="entry name" value="S-adenosyl-L-methionine-dependent methyltransferases"/>
    <property type="match status" value="1"/>
</dbReference>
<dbReference type="EMBL" id="QJKF01000004">
    <property type="protein sequence ID" value="PXX65604.1"/>
    <property type="molecule type" value="Genomic_DNA"/>
</dbReference>
<organism evidence="3 4">
    <name type="scientific">Nocardia tenerifensis</name>
    <dbReference type="NCBI Taxonomy" id="228006"/>
    <lineage>
        <taxon>Bacteria</taxon>
        <taxon>Bacillati</taxon>
        <taxon>Actinomycetota</taxon>
        <taxon>Actinomycetes</taxon>
        <taxon>Mycobacteriales</taxon>
        <taxon>Nocardiaceae</taxon>
        <taxon>Nocardia</taxon>
    </lineage>
</organism>
<dbReference type="AlphaFoldDB" id="A0A318K285"/>
<feature type="region of interest" description="Disordered" evidence="1">
    <location>
        <begin position="1"/>
        <end position="21"/>
    </location>
</feature>
<dbReference type="GO" id="GO:0032259">
    <property type="term" value="P:methylation"/>
    <property type="evidence" value="ECO:0007669"/>
    <property type="project" value="UniProtKB-KW"/>
</dbReference>
<dbReference type="RefSeq" id="WP_051187429.1">
    <property type="nucleotide sequence ID" value="NZ_QJKF01000004.1"/>
</dbReference>
<evidence type="ECO:0000256" key="1">
    <source>
        <dbReference type="SAM" id="MobiDB-lite"/>
    </source>
</evidence>
<feature type="domain" description="Methyltransferase" evidence="2">
    <location>
        <begin position="60"/>
        <end position="156"/>
    </location>
</feature>
<dbReference type="InterPro" id="IPR029063">
    <property type="entry name" value="SAM-dependent_MTases_sf"/>
</dbReference>
<accession>A0A318K285</accession>
<name>A0A318K285_9NOCA</name>
<feature type="compositionally biased region" description="Polar residues" evidence="1">
    <location>
        <begin position="1"/>
        <end position="12"/>
    </location>
</feature>
<dbReference type="InterPro" id="IPR050508">
    <property type="entry name" value="Methyltransf_Superfamily"/>
</dbReference>
<keyword evidence="4" id="KW-1185">Reference proteome</keyword>
<protein>
    <submittedName>
        <fullName evidence="3">Demethylmenaquinone methyltransferase/2-methoxy-6-polyprenyl-1,4-benzoquinol methylase</fullName>
    </submittedName>
</protein>
<evidence type="ECO:0000313" key="4">
    <source>
        <dbReference type="Proteomes" id="UP000247569"/>
    </source>
</evidence>
<proteinExistence type="predicted"/>
<dbReference type="Pfam" id="PF13649">
    <property type="entry name" value="Methyltransf_25"/>
    <property type="match status" value="1"/>
</dbReference>
<reference evidence="3 4" key="1">
    <citation type="submission" date="2018-05" db="EMBL/GenBank/DDBJ databases">
        <title>Genomic Encyclopedia of Type Strains, Phase IV (KMG-IV): sequencing the most valuable type-strain genomes for metagenomic binning, comparative biology and taxonomic classification.</title>
        <authorList>
            <person name="Goeker M."/>
        </authorList>
    </citation>
    <scope>NUCLEOTIDE SEQUENCE [LARGE SCALE GENOMIC DNA]</scope>
    <source>
        <strain evidence="3 4">DSM 44704</strain>
    </source>
</reference>
<sequence>MTKNAPQSSIRQGNHDTETGVLLTKPRSYRTFKALFLLGRGRRLNAALVALSGAATDHSVADIGCGPGDLARALAVRVGPGGRVVGVDPAAEMIDYASAHSRATTNCRFELGSAQTLTLPDASFDVVTSTFAMHHIPEQHRRAAIAQMFRILRPGGTLLLADTHPTGPVLSAVVRIMARFAARRTHDAGPGHHADPVVAVDIRRYRDLLTDVGFGEVAFHTVEPATGVLLATKEIRR</sequence>
<dbReference type="CDD" id="cd02440">
    <property type="entry name" value="AdoMet_MTases"/>
    <property type="match status" value="1"/>
</dbReference>
<dbReference type="Gene3D" id="3.40.50.150">
    <property type="entry name" value="Vaccinia Virus protein VP39"/>
    <property type="match status" value="1"/>
</dbReference>
<comment type="caution">
    <text evidence="3">The sequence shown here is derived from an EMBL/GenBank/DDBJ whole genome shotgun (WGS) entry which is preliminary data.</text>
</comment>